<keyword evidence="4 5" id="KW-0472">Membrane</keyword>
<keyword evidence="2 5" id="KW-0812">Transmembrane</keyword>
<dbReference type="GO" id="GO:0005783">
    <property type="term" value="C:endoplasmic reticulum"/>
    <property type="evidence" value="ECO:0007669"/>
    <property type="project" value="EnsemblFungi"/>
</dbReference>
<dbReference type="Pfam" id="PF00149">
    <property type="entry name" value="Metallophos"/>
    <property type="match status" value="1"/>
</dbReference>
<gene>
    <name evidence="7" type="ORF">BABINDRAFT_161088</name>
</gene>
<sequence length="439" mass="50822">MSIPLYKTLIAGLSVWWLLFVHYHERVYIQSTLRKCSWPGKADGNRIALLADPQVVDENTYPHNLTAFNWIVRQLSDNYLAKHFKYMTRTLDPSTTFFLGDLFDGGREWNNTAVWFDEYKRFNRIFDPRFSIDRMVIRSLPGNHDIGFGNEVVSEIRDRFRVFFGDSNGYYFFNNNQHVVVMLDTISLSSSNGAISLETWEFVNRLSARMSDPTDAEFRSVKTVVLLTHVPFYRDSATQQCLGPHRESPNPFPVSKGYQYQTVLDYALSRELISKLRPNIIFSGDDHDYCHVKHSEEVEEITVKTMSMTNGIRYPAIQLLTLDLDGYSTDICYLADPYYIIKAYVLNCIFSLSVLLVKVYFSAAYEVRAHQVDRFLRQKVLLEKAEALLPTGEAEYSRYWKPAREGLRLKRQRALVVAANSSIVLVIVWLLFGVYYLSA</sequence>
<dbReference type="AlphaFoldDB" id="A0A1E3QRH7"/>
<keyword evidence="8" id="KW-1185">Reference proteome</keyword>
<dbReference type="RefSeq" id="XP_018985422.1">
    <property type="nucleotide sequence ID" value="XM_019128646.1"/>
</dbReference>
<evidence type="ECO:0000256" key="2">
    <source>
        <dbReference type="ARBA" id="ARBA00022692"/>
    </source>
</evidence>
<evidence type="ECO:0000256" key="5">
    <source>
        <dbReference type="SAM" id="Phobius"/>
    </source>
</evidence>
<dbReference type="GO" id="GO:0006281">
    <property type="term" value="P:DNA repair"/>
    <property type="evidence" value="ECO:0007669"/>
    <property type="project" value="EnsemblFungi"/>
</dbReference>
<protein>
    <recommendedName>
        <fullName evidence="6">Calcineurin-like phosphoesterase domain-containing protein</fullName>
    </recommendedName>
</protein>
<feature type="transmembrane region" description="Helical" evidence="5">
    <location>
        <begin position="338"/>
        <end position="361"/>
    </location>
</feature>
<evidence type="ECO:0000313" key="8">
    <source>
        <dbReference type="Proteomes" id="UP000094336"/>
    </source>
</evidence>
<dbReference type="PANTHER" id="PTHR13315">
    <property type="entry name" value="METALLO PHOSPHOESTERASE RELATED"/>
    <property type="match status" value="1"/>
</dbReference>
<keyword evidence="3 5" id="KW-1133">Transmembrane helix</keyword>
<evidence type="ECO:0000256" key="4">
    <source>
        <dbReference type="ARBA" id="ARBA00023136"/>
    </source>
</evidence>
<feature type="transmembrane region" description="Helical" evidence="5">
    <location>
        <begin position="414"/>
        <end position="437"/>
    </location>
</feature>
<dbReference type="EMBL" id="KV454430">
    <property type="protein sequence ID" value="ODQ80094.1"/>
    <property type="molecule type" value="Genomic_DNA"/>
</dbReference>
<dbReference type="OrthoDB" id="5977743at2759"/>
<dbReference type="GO" id="GO:0016020">
    <property type="term" value="C:membrane"/>
    <property type="evidence" value="ECO:0007669"/>
    <property type="project" value="UniProtKB-SubCell"/>
</dbReference>
<evidence type="ECO:0000256" key="3">
    <source>
        <dbReference type="ARBA" id="ARBA00022989"/>
    </source>
</evidence>
<dbReference type="GO" id="GO:0016787">
    <property type="term" value="F:hydrolase activity"/>
    <property type="evidence" value="ECO:0007669"/>
    <property type="project" value="InterPro"/>
</dbReference>
<dbReference type="SUPFAM" id="SSF56300">
    <property type="entry name" value="Metallo-dependent phosphatases"/>
    <property type="match status" value="1"/>
</dbReference>
<evidence type="ECO:0000313" key="7">
    <source>
        <dbReference type="EMBL" id="ODQ80094.1"/>
    </source>
</evidence>
<dbReference type="InterPro" id="IPR029052">
    <property type="entry name" value="Metallo-depent_PP-like"/>
</dbReference>
<dbReference type="STRING" id="984486.A0A1E3QRH7"/>
<dbReference type="Gene3D" id="3.60.21.10">
    <property type="match status" value="1"/>
</dbReference>
<accession>A0A1E3QRH7</accession>
<dbReference type="GeneID" id="30146499"/>
<dbReference type="InterPro" id="IPR033308">
    <property type="entry name" value="PGAP5/Cdc1/Ted1"/>
</dbReference>
<dbReference type="InterPro" id="IPR004843">
    <property type="entry name" value="Calcineurin-like_PHP"/>
</dbReference>
<dbReference type="Proteomes" id="UP000094336">
    <property type="component" value="Unassembled WGS sequence"/>
</dbReference>
<proteinExistence type="predicted"/>
<organism evidence="7 8">
    <name type="scientific">Babjeviella inositovora NRRL Y-12698</name>
    <dbReference type="NCBI Taxonomy" id="984486"/>
    <lineage>
        <taxon>Eukaryota</taxon>
        <taxon>Fungi</taxon>
        <taxon>Dikarya</taxon>
        <taxon>Ascomycota</taxon>
        <taxon>Saccharomycotina</taxon>
        <taxon>Pichiomycetes</taxon>
        <taxon>Serinales incertae sedis</taxon>
        <taxon>Babjeviella</taxon>
    </lineage>
</organism>
<name>A0A1E3QRH7_9ASCO</name>
<feature type="domain" description="Calcineurin-like phosphoesterase" evidence="6">
    <location>
        <begin position="46"/>
        <end position="289"/>
    </location>
</feature>
<evidence type="ECO:0000259" key="6">
    <source>
        <dbReference type="Pfam" id="PF00149"/>
    </source>
</evidence>
<evidence type="ECO:0000256" key="1">
    <source>
        <dbReference type="ARBA" id="ARBA00004141"/>
    </source>
</evidence>
<reference evidence="8" key="1">
    <citation type="submission" date="2016-05" db="EMBL/GenBank/DDBJ databases">
        <title>Comparative genomics of biotechnologically important yeasts.</title>
        <authorList>
            <consortium name="DOE Joint Genome Institute"/>
            <person name="Riley R."/>
            <person name="Haridas S."/>
            <person name="Wolfe K.H."/>
            <person name="Lopes M.R."/>
            <person name="Hittinger C.T."/>
            <person name="Goker M."/>
            <person name="Salamov A."/>
            <person name="Wisecaver J."/>
            <person name="Long T.M."/>
            <person name="Aerts A.L."/>
            <person name="Barry K."/>
            <person name="Choi C."/>
            <person name="Clum A."/>
            <person name="Coughlan A.Y."/>
            <person name="Deshpande S."/>
            <person name="Douglass A.P."/>
            <person name="Hanson S.J."/>
            <person name="Klenk H.-P."/>
            <person name="Labutti K."/>
            <person name="Lapidus A."/>
            <person name="Lindquist E."/>
            <person name="Lipzen A."/>
            <person name="Meier-Kolthoff J.P."/>
            <person name="Ohm R.A."/>
            <person name="Otillar R.P."/>
            <person name="Pangilinan J."/>
            <person name="Peng Y."/>
            <person name="Rokas A."/>
            <person name="Rosa C.A."/>
            <person name="Scheuner C."/>
            <person name="Sibirny A.A."/>
            <person name="Slot J.C."/>
            <person name="Stielow J.B."/>
            <person name="Sun H."/>
            <person name="Kurtzman C.P."/>
            <person name="Blackwell M."/>
            <person name="Grigoriev I.V."/>
            <person name="Jeffries T.W."/>
        </authorList>
    </citation>
    <scope>NUCLEOTIDE SEQUENCE [LARGE SCALE GENOMIC DNA]</scope>
    <source>
        <strain evidence="8">NRRL Y-12698</strain>
    </source>
</reference>
<dbReference type="GO" id="GO:0006506">
    <property type="term" value="P:GPI anchor biosynthetic process"/>
    <property type="evidence" value="ECO:0007669"/>
    <property type="project" value="EnsemblFungi"/>
</dbReference>
<dbReference type="PANTHER" id="PTHR13315:SF4">
    <property type="entry name" value="METALLOPHOSPHOESTERASE, ISOFORM E"/>
    <property type="match status" value="1"/>
</dbReference>
<comment type="subcellular location">
    <subcellularLocation>
        <location evidence="1">Membrane</location>
        <topology evidence="1">Multi-pass membrane protein</topology>
    </subcellularLocation>
</comment>